<evidence type="ECO:0000313" key="1">
    <source>
        <dbReference type="EMBL" id="QJC98077.1"/>
    </source>
</evidence>
<proteinExistence type="predicted"/>
<organism evidence="1 2">
    <name type="scientific">Bacillus mojavensis</name>
    <dbReference type="NCBI Taxonomy" id="72360"/>
    <lineage>
        <taxon>Bacteria</taxon>
        <taxon>Bacillati</taxon>
        <taxon>Bacillota</taxon>
        <taxon>Bacilli</taxon>
        <taxon>Bacillales</taxon>
        <taxon>Bacillaceae</taxon>
        <taxon>Bacillus</taxon>
    </lineage>
</organism>
<dbReference type="EMBL" id="CP051464">
    <property type="protein sequence ID" value="QJC98077.1"/>
    <property type="molecule type" value="Genomic_DNA"/>
</dbReference>
<name>A0ABX6M1X8_BACMO</name>
<dbReference type="InterPro" id="IPR024072">
    <property type="entry name" value="DHFR-like_dom_sf"/>
</dbReference>
<accession>A0ABX6M1X8</accession>
<evidence type="ECO:0000313" key="2">
    <source>
        <dbReference type="Proteomes" id="UP000501048"/>
    </source>
</evidence>
<reference evidence="1 2" key="1">
    <citation type="submission" date="2020-04" db="EMBL/GenBank/DDBJ databases">
        <title>Plant growth promoting and environmental Bacillus: genomic and epigenetic comparison.</title>
        <authorList>
            <person name="Reva O.N."/>
            <person name="Lutz S."/>
            <person name="Ahrens C.H."/>
        </authorList>
    </citation>
    <scope>NUCLEOTIDE SEQUENCE [LARGE SCALE GENOMIC DNA]</scope>
    <source>
        <strain evidence="1 2">UCMB5075</strain>
    </source>
</reference>
<sequence length="38" mass="4119">MKEDAIDDSIITVIPVVIGTGIPLFHEQNTETKLGLPI</sequence>
<keyword evidence="2" id="KW-1185">Reference proteome</keyword>
<dbReference type="Proteomes" id="UP000501048">
    <property type="component" value="Chromosome"/>
</dbReference>
<gene>
    <name evidence="1" type="ORF">HC660_36300</name>
</gene>
<dbReference type="Gene3D" id="3.40.430.10">
    <property type="entry name" value="Dihydrofolate Reductase, subunit A"/>
    <property type="match status" value="1"/>
</dbReference>
<protein>
    <submittedName>
        <fullName evidence="1">Dihydrofolate reductase</fullName>
    </submittedName>
</protein>